<feature type="transmembrane region" description="Helical" evidence="2">
    <location>
        <begin position="185"/>
        <end position="208"/>
    </location>
</feature>
<evidence type="ECO:0000259" key="3">
    <source>
        <dbReference type="Pfam" id="PF20153"/>
    </source>
</evidence>
<evidence type="ECO:0000313" key="5">
    <source>
        <dbReference type="Proteomes" id="UP000217790"/>
    </source>
</evidence>
<dbReference type="InParanoid" id="A0A2H3DPI6"/>
<feature type="domain" description="DUF6535" evidence="3">
    <location>
        <begin position="93"/>
        <end position="220"/>
    </location>
</feature>
<feature type="compositionally biased region" description="Basic residues" evidence="1">
    <location>
        <begin position="17"/>
        <end position="29"/>
    </location>
</feature>
<gene>
    <name evidence="4" type="ORF">ARMGADRAFT_1010604</name>
</gene>
<sequence length="248" mass="27360">MTNTNTLPAMPYSQLPKQKRRTRNPTSARRRRMALQVNRILNMLISSSRERGLDCEDMFLTNLPKATILEEKYPEDAPCEEMGPSARVFRTHLDERAIYDANMAEESRDGVDVLLVFAGLFSAVVTTFVVQTSQSLQAGYTEISANLLFEMINIQRAIASGASLDTVAASPLNSNTTFISSTTSIWVTGLWFTSLALSLTTALVSVLVKQWLHHYVTLPSGSVAFCHSSDLQVCRNGAFSLSSDCPLL</sequence>
<feature type="transmembrane region" description="Helical" evidence="2">
    <location>
        <begin position="113"/>
        <end position="130"/>
    </location>
</feature>
<protein>
    <recommendedName>
        <fullName evidence="3">DUF6535 domain-containing protein</fullName>
    </recommendedName>
</protein>
<keyword evidence="5" id="KW-1185">Reference proteome</keyword>
<evidence type="ECO:0000256" key="1">
    <source>
        <dbReference type="SAM" id="MobiDB-lite"/>
    </source>
</evidence>
<dbReference type="AlphaFoldDB" id="A0A2H3DPI6"/>
<dbReference type="InterPro" id="IPR045338">
    <property type="entry name" value="DUF6535"/>
</dbReference>
<evidence type="ECO:0000313" key="4">
    <source>
        <dbReference type="EMBL" id="PBK97105.1"/>
    </source>
</evidence>
<reference evidence="5" key="1">
    <citation type="journal article" date="2017" name="Nat. Ecol. Evol.">
        <title>Genome expansion and lineage-specific genetic innovations in the forest pathogenic fungi Armillaria.</title>
        <authorList>
            <person name="Sipos G."/>
            <person name="Prasanna A.N."/>
            <person name="Walter M.C."/>
            <person name="O'Connor E."/>
            <person name="Balint B."/>
            <person name="Krizsan K."/>
            <person name="Kiss B."/>
            <person name="Hess J."/>
            <person name="Varga T."/>
            <person name="Slot J."/>
            <person name="Riley R."/>
            <person name="Boka B."/>
            <person name="Rigling D."/>
            <person name="Barry K."/>
            <person name="Lee J."/>
            <person name="Mihaltcheva S."/>
            <person name="LaButti K."/>
            <person name="Lipzen A."/>
            <person name="Waldron R."/>
            <person name="Moloney N.M."/>
            <person name="Sperisen C."/>
            <person name="Kredics L."/>
            <person name="Vagvoelgyi C."/>
            <person name="Patrignani A."/>
            <person name="Fitzpatrick D."/>
            <person name="Nagy I."/>
            <person name="Doyle S."/>
            <person name="Anderson J.B."/>
            <person name="Grigoriev I.V."/>
            <person name="Gueldener U."/>
            <person name="Muensterkoetter M."/>
            <person name="Nagy L.G."/>
        </authorList>
    </citation>
    <scope>NUCLEOTIDE SEQUENCE [LARGE SCALE GENOMIC DNA]</scope>
    <source>
        <strain evidence="5">Ar21-2</strain>
    </source>
</reference>
<name>A0A2H3DPI6_ARMGA</name>
<dbReference type="Proteomes" id="UP000217790">
    <property type="component" value="Unassembled WGS sequence"/>
</dbReference>
<dbReference type="Pfam" id="PF20153">
    <property type="entry name" value="DUF6535"/>
    <property type="match status" value="1"/>
</dbReference>
<feature type="region of interest" description="Disordered" evidence="1">
    <location>
        <begin position="1"/>
        <end position="29"/>
    </location>
</feature>
<dbReference type="EMBL" id="KZ293650">
    <property type="protein sequence ID" value="PBK97105.1"/>
    <property type="molecule type" value="Genomic_DNA"/>
</dbReference>
<keyword evidence="2" id="KW-1133">Transmembrane helix</keyword>
<organism evidence="4 5">
    <name type="scientific">Armillaria gallica</name>
    <name type="common">Bulbous honey fungus</name>
    <name type="synonym">Armillaria bulbosa</name>
    <dbReference type="NCBI Taxonomy" id="47427"/>
    <lineage>
        <taxon>Eukaryota</taxon>
        <taxon>Fungi</taxon>
        <taxon>Dikarya</taxon>
        <taxon>Basidiomycota</taxon>
        <taxon>Agaricomycotina</taxon>
        <taxon>Agaricomycetes</taxon>
        <taxon>Agaricomycetidae</taxon>
        <taxon>Agaricales</taxon>
        <taxon>Marasmiineae</taxon>
        <taxon>Physalacriaceae</taxon>
        <taxon>Armillaria</taxon>
    </lineage>
</organism>
<evidence type="ECO:0000256" key="2">
    <source>
        <dbReference type="SAM" id="Phobius"/>
    </source>
</evidence>
<proteinExistence type="predicted"/>
<keyword evidence="2" id="KW-0472">Membrane</keyword>
<accession>A0A2H3DPI6</accession>
<keyword evidence="2" id="KW-0812">Transmembrane</keyword>